<accession>A0AAV2CWW9</accession>
<organism evidence="1 2">
    <name type="scientific">Linum trigynum</name>
    <dbReference type="NCBI Taxonomy" id="586398"/>
    <lineage>
        <taxon>Eukaryota</taxon>
        <taxon>Viridiplantae</taxon>
        <taxon>Streptophyta</taxon>
        <taxon>Embryophyta</taxon>
        <taxon>Tracheophyta</taxon>
        <taxon>Spermatophyta</taxon>
        <taxon>Magnoliopsida</taxon>
        <taxon>eudicotyledons</taxon>
        <taxon>Gunneridae</taxon>
        <taxon>Pentapetalae</taxon>
        <taxon>rosids</taxon>
        <taxon>fabids</taxon>
        <taxon>Malpighiales</taxon>
        <taxon>Linaceae</taxon>
        <taxon>Linum</taxon>
    </lineage>
</organism>
<sequence>MSKPDLKHRFIRDLKRGLHKDRFKRALASKFGRHHYWSRREFETLNCYEHFLAIATNRTWCRLLSVRVKVYHELVVEFYTTFQHEETTDWANNETVKFGLGGEPRSMSYHDLAVSLDLDMVDVKDYVTELTNPDGVSLKALYTRLAQAGQNPFHVGRTKASTLQLENRILHHLLAKSFTPSGESSSTLTRRSMYFIHSIRTANHDLHLDSVVARTLDKSDITLGALHCTPLITLLAAYFQIPYQDCTKQGDTCVFGEDTISKMHLL</sequence>
<protein>
    <submittedName>
        <fullName evidence="1">Uncharacterized protein</fullName>
    </submittedName>
</protein>
<evidence type="ECO:0000313" key="2">
    <source>
        <dbReference type="Proteomes" id="UP001497516"/>
    </source>
</evidence>
<name>A0AAV2CWW9_9ROSI</name>
<dbReference type="Proteomes" id="UP001497516">
    <property type="component" value="Chromosome 10"/>
</dbReference>
<reference evidence="1 2" key="1">
    <citation type="submission" date="2024-04" db="EMBL/GenBank/DDBJ databases">
        <authorList>
            <person name="Fracassetti M."/>
        </authorList>
    </citation>
    <scope>NUCLEOTIDE SEQUENCE [LARGE SCALE GENOMIC DNA]</scope>
</reference>
<dbReference type="EMBL" id="OZ034814">
    <property type="protein sequence ID" value="CAL1361017.1"/>
    <property type="molecule type" value="Genomic_DNA"/>
</dbReference>
<dbReference type="AlphaFoldDB" id="A0AAV2CWW9"/>
<keyword evidence="2" id="KW-1185">Reference proteome</keyword>
<evidence type="ECO:0000313" key="1">
    <source>
        <dbReference type="EMBL" id="CAL1361017.1"/>
    </source>
</evidence>
<gene>
    <name evidence="1" type="ORF">LTRI10_LOCUS8415</name>
</gene>
<proteinExistence type="predicted"/>